<keyword evidence="2" id="KW-1185">Reference proteome</keyword>
<dbReference type="AlphaFoldDB" id="A0AAE2D190"/>
<dbReference type="Proteomes" id="UP001292079">
    <property type="component" value="Unassembled WGS sequence"/>
</dbReference>
<sequence length="366" mass="40752">MPKRCPLQWISAANSTIGPLLQNHAGAIVKGVFYLHGGITVNATLCIMPSNCFYKIQIYPHVGQWVEITSSDSPTLSQHACLVFKDRYLIFIVRRISDLFAKLPVKSEPVPSSIIVNVTIWRQNKGVLFNINPDNFIRYIVLFNFLNTPFDKGGWNGRIRTPGDLIDADSPQQQMKYVYYEADSSLTASSRSYHTSTAITPCTLITIGGCKSNSFDLLKWKIIHKSKKEQYNWPGPLDYPLISCSAVTDFVKNIEQQKLDLIQLAPSHQNGWRGHCVVPGVGGIFIGTGESFDALKHGPLNSAYLLKYDDIDNNVKPTIYEIGTIDEPRAYSVTSICRIDGTAWLHGGLGPNGKIMGTLMKLIKVE</sequence>
<reference evidence="1" key="2">
    <citation type="journal article" date="2023" name="Infect Dis Poverty">
        <title>Chromosome-scale genome of the human blood fluke Schistosoma mekongi and its implications for public health.</title>
        <authorList>
            <person name="Zhou M."/>
            <person name="Xu L."/>
            <person name="Xu D."/>
            <person name="Chen W."/>
            <person name="Khan J."/>
            <person name="Hu Y."/>
            <person name="Huang H."/>
            <person name="Wei H."/>
            <person name="Zhang Y."/>
            <person name="Chusongsang P."/>
            <person name="Tanasarnprasert K."/>
            <person name="Hu X."/>
            <person name="Limpanont Y."/>
            <person name="Lv Z."/>
        </authorList>
    </citation>
    <scope>NUCLEOTIDE SEQUENCE</scope>
    <source>
        <strain evidence="1">LV_2022a</strain>
    </source>
</reference>
<gene>
    <name evidence="1" type="ORF">MN116_008473</name>
</gene>
<accession>A0AAE2D190</accession>
<evidence type="ECO:0000313" key="1">
    <source>
        <dbReference type="EMBL" id="KAK4467663.1"/>
    </source>
</evidence>
<name>A0AAE2D190_SCHME</name>
<protein>
    <submittedName>
        <fullName evidence="1">Uncharacterized protein</fullName>
    </submittedName>
</protein>
<evidence type="ECO:0000313" key="2">
    <source>
        <dbReference type="Proteomes" id="UP001292079"/>
    </source>
</evidence>
<dbReference type="EMBL" id="JALJAT010000008">
    <property type="protein sequence ID" value="KAK4467663.1"/>
    <property type="molecule type" value="Genomic_DNA"/>
</dbReference>
<comment type="caution">
    <text evidence="1">The sequence shown here is derived from an EMBL/GenBank/DDBJ whole genome shotgun (WGS) entry which is preliminary data.</text>
</comment>
<organism evidence="1 2">
    <name type="scientific">Schistosoma mekongi</name>
    <name type="common">Parasitic worm</name>
    <dbReference type="NCBI Taxonomy" id="38744"/>
    <lineage>
        <taxon>Eukaryota</taxon>
        <taxon>Metazoa</taxon>
        <taxon>Spiralia</taxon>
        <taxon>Lophotrochozoa</taxon>
        <taxon>Platyhelminthes</taxon>
        <taxon>Trematoda</taxon>
        <taxon>Digenea</taxon>
        <taxon>Strigeidida</taxon>
        <taxon>Schistosomatoidea</taxon>
        <taxon>Schistosomatidae</taxon>
        <taxon>Schistosoma</taxon>
    </lineage>
</organism>
<reference evidence="1" key="1">
    <citation type="submission" date="2022-04" db="EMBL/GenBank/DDBJ databases">
        <authorList>
            <person name="Xu L."/>
            <person name="Lv Z."/>
        </authorList>
    </citation>
    <scope>NUCLEOTIDE SEQUENCE</scope>
    <source>
        <strain evidence="1">LV_2022a</strain>
    </source>
</reference>
<proteinExistence type="predicted"/>